<dbReference type="SUPFAM" id="SSF48498">
    <property type="entry name" value="Tetracyclin repressor-like, C-terminal domain"/>
    <property type="match status" value="1"/>
</dbReference>
<dbReference type="Gene3D" id="1.10.357.10">
    <property type="entry name" value="Tetracycline Repressor, domain 2"/>
    <property type="match status" value="1"/>
</dbReference>
<dbReference type="InterPro" id="IPR036271">
    <property type="entry name" value="Tet_transcr_reg_TetR-rel_C_sf"/>
</dbReference>
<evidence type="ECO:0000259" key="5">
    <source>
        <dbReference type="PROSITE" id="PS50977"/>
    </source>
</evidence>
<dbReference type="RefSeq" id="WP_380035748.1">
    <property type="nucleotide sequence ID" value="NZ_JBHSEH010000004.1"/>
</dbReference>
<organism evidence="6 7">
    <name type="scientific">Deinococcus navajonensis</name>
    <dbReference type="NCBI Taxonomy" id="309884"/>
    <lineage>
        <taxon>Bacteria</taxon>
        <taxon>Thermotogati</taxon>
        <taxon>Deinococcota</taxon>
        <taxon>Deinococci</taxon>
        <taxon>Deinococcales</taxon>
        <taxon>Deinococcaceae</taxon>
        <taxon>Deinococcus</taxon>
    </lineage>
</organism>
<name>A0ABV8XH85_9DEIO</name>
<dbReference type="Pfam" id="PF16925">
    <property type="entry name" value="TetR_C_13"/>
    <property type="match status" value="1"/>
</dbReference>
<gene>
    <name evidence="6" type="ORF">ACFOZ9_01930</name>
</gene>
<sequence>MPDKADTRSQILDVAQHLVQQRGYNAVSYGDIGRHLGLRNASLHYHFPSKTDLGVALVGRYHQRLEQTLRALSTGSALQRLEQYVEAYRTVVHEDGRICLCTVLAAEDSTLPAPVRTEVRAFLDLNEHWLTEVLHQGRHQEQLSFPDSPAEAAAAVLATLEGAMILARTSGDVERFSRIARRTIDALRAT</sequence>
<dbReference type="PANTHER" id="PTHR47506">
    <property type="entry name" value="TRANSCRIPTIONAL REGULATORY PROTEIN"/>
    <property type="match status" value="1"/>
</dbReference>
<reference evidence="7" key="1">
    <citation type="journal article" date="2019" name="Int. J. Syst. Evol. Microbiol.">
        <title>The Global Catalogue of Microorganisms (GCM) 10K type strain sequencing project: providing services to taxonomists for standard genome sequencing and annotation.</title>
        <authorList>
            <consortium name="The Broad Institute Genomics Platform"/>
            <consortium name="The Broad Institute Genome Sequencing Center for Infectious Disease"/>
            <person name="Wu L."/>
            <person name="Ma J."/>
        </authorList>
    </citation>
    <scope>NUCLEOTIDE SEQUENCE [LARGE SCALE GENOMIC DNA]</scope>
    <source>
        <strain evidence="7">CCUG 56029</strain>
    </source>
</reference>
<keyword evidence="7" id="KW-1185">Reference proteome</keyword>
<feature type="domain" description="HTH tetR-type" evidence="5">
    <location>
        <begin position="5"/>
        <end position="65"/>
    </location>
</feature>
<accession>A0ABV8XH85</accession>
<keyword evidence="2 4" id="KW-0238">DNA-binding</keyword>
<dbReference type="PRINTS" id="PR00455">
    <property type="entry name" value="HTHTETR"/>
</dbReference>
<evidence type="ECO:0000256" key="2">
    <source>
        <dbReference type="ARBA" id="ARBA00023125"/>
    </source>
</evidence>
<dbReference type="PROSITE" id="PS50977">
    <property type="entry name" value="HTH_TETR_2"/>
    <property type="match status" value="1"/>
</dbReference>
<dbReference type="Proteomes" id="UP001595998">
    <property type="component" value="Unassembled WGS sequence"/>
</dbReference>
<protein>
    <submittedName>
        <fullName evidence="6">TetR/AcrR family transcriptional regulator</fullName>
    </submittedName>
</protein>
<dbReference type="InterPro" id="IPR009057">
    <property type="entry name" value="Homeodomain-like_sf"/>
</dbReference>
<dbReference type="SUPFAM" id="SSF46689">
    <property type="entry name" value="Homeodomain-like"/>
    <property type="match status" value="1"/>
</dbReference>
<evidence type="ECO:0000313" key="7">
    <source>
        <dbReference type="Proteomes" id="UP001595998"/>
    </source>
</evidence>
<feature type="DNA-binding region" description="H-T-H motif" evidence="4">
    <location>
        <begin position="28"/>
        <end position="47"/>
    </location>
</feature>
<dbReference type="PANTHER" id="PTHR47506:SF1">
    <property type="entry name" value="HTH-TYPE TRANSCRIPTIONAL REGULATOR YJDC"/>
    <property type="match status" value="1"/>
</dbReference>
<proteinExistence type="predicted"/>
<dbReference type="Pfam" id="PF00440">
    <property type="entry name" value="TetR_N"/>
    <property type="match status" value="1"/>
</dbReference>
<dbReference type="InterPro" id="IPR011075">
    <property type="entry name" value="TetR_C"/>
</dbReference>
<evidence type="ECO:0000256" key="3">
    <source>
        <dbReference type="ARBA" id="ARBA00023163"/>
    </source>
</evidence>
<dbReference type="EMBL" id="JBHSEH010000004">
    <property type="protein sequence ID" value="MFC4424951.1"/>
    <property type="molecule type" value="Genomic_DNA"/>
</dbReference>
<evidence type="ECO:0000256" key="1">
    <source>
        <dbReference type="ARBA" id="ARBA00023015"/>
    </source>
</evidence>
<evidence type="ECO:0000256" key="4">
    <source>
        <dbReference type="PROSITE-ProRule" id="PRU00335"/>
    </source>
</evidence>
<comment type="caution">
    <text evidence="6">The sequence shown here is derived from an EMBL/GenBank/DDBJ whole genome shotgun (WGS) entry which is preliminary data.</text>
</comment>
<dbReference type="InterPro" id="IPR001647">
    <property type="entry name" value="HTH_TetR"/>
</dbReference>
<keyword evidence="3" id="KW-0804">Transcription</keyword>
<evidence type="ECO:0000313" key="6">
    <source>
        <dbReference type="EMBL" id="MFC4424951.1"/>
    </source>
</evidence>
<keyword evidence="1" id="KW-0805">Transcription regulation</keyword>